<evidence type="ECO:0000259" key="2">
    <source>
        <dbReference type="SMART" id="SM00014"/>
    </source>
</evidence>
<proteinExistence type="predicted"/>
<feature type="transmembrane region" description="Helical" evidence="1">
    <location>
        <begin position="190"/>
        <end position="211"/>
    </location>
</feature>
<evidence type="ECO:0000256" key="1">
    <source>
        <dbReference type="SAM" id="Phobius"/>
    </source>
</evidence>
<evidence type="ECO:0000313" key="4">
    <source>
        <dbReference type="Proteomes" id="UP000516404"/>
    </source>
</evidence>
<dbReference type="InterPro" id="IPR036938">
    <property type="entry name" value="PAP2/HPO_sf"/>
</dbReference>
<keyword evidence="4" id="KW-1185">Reference proteome</keyword>
<keyword evidence="1" id="KW-1133">Transmembrane helix</keyword>
<feature type="transmembrane region" description="Helical" evidence="1">
    <location>
        <begin position="75"/>
        <end position="93"/>
    </location>
</feature>
<feature type="transmembrane region" description="Helical" evidence="1">
    <location>
        <begin position="163"/>
        <end position="184"/>
    </location>
</feature>
<sequence length="298" mass="32500">MRSGLPSHIRQTRPSTWGIIQHLLAWLLIVGLLCASLWFFVLTPSGQQLDEVAFREYAYQFLTIQPQTATGLDQIPAAAGIFAVTGLLFVLIWKHRFIPAIVGIGVALASNATTQVIKNVILTKPNYGIQEATMNSAPSGHTTFAASAVAMLFLASPKRLRPAVGFIGMLFTLAAGYSTIINEWHRPVDVISGILVTASWTIVGLALLRFLRSEELDMSNTQRSGLVMIPLLLIGGFFLSFCAVAMYLLVYTDTMAGSAVIGATCMIAAVAFFSTAILIALLRPQNKKRKVYTKVWTY</sequence>
<dbReference type="KEGG" id="rter:IDM49_02745"/>
<organism evidence="3 4">
    <name type="scientific">Rothia terrae</name>
    <dbReference type="NCBI Taxonomy" id="396015"/>
    <lineage>
        <taxon>Bacteria</taxon>
        <taxon>Bacillati</taxon>
        <taxon>Actinomycetota</taxon>
        <taxon>Actinomycetes</taxon>
        <taxon>Micrococcales</taxon>
        <taxon>Micrococcaceae</taxon>
        <taxon>Rothia</taxon>
    </lineage>
</organism>
<evidence type="ECO:0000313" key="3">
    <source>
        <dbReference type="EMBL" id="QNV38814.1"/>
    </source>
</evidence>
<feature type="transmembrane region" description="Helical" evidence="1">
    <location>
        <begin position="137"/>
        <end position="156"/>
    </location>
</feature>
<dbReference type="SUPFAM" id="SSF48317">
    <property type="entry name" value="Acid phosphatase/Vanadium-dependent haloperoxidase"/>
    <property type="match status" value="1"/>
</dbReference>
<dbReference type="InterPro" id="IPR000326">
    <property type="entry name" value="PAP2/HPO"/>
</dbReference>
<dbReference type="AlphaFoldDB" id="A0A7H2BGL8"/>
<keyword evidence="1" id="KW-0472">Membrane</keyword>
<name>A0A7H2BGL8_9MICC</name>
<feature type="transmembrane region" description="Helical" evidence="1">
    <location>
        <begin position="256"/>
        <end position="282"/>
    </location>
</feature>
<feature type="transmembrane region" description="Helical" evidence="1">
    <location>
        <begin position="20"/>
        <end position="41"/>
    </location>
</feature>
<dbReference type="Proteomes" id="UP000516404">
    <property type="component" value="Chromosome"/>
</dbReference>
<accession>A0A7H2BGL8</accession>
<dbReference type="Gene3D" id="1.20.144.10">
    <property type="entry name" value="Phosphatidic acid phosphatase type 2/haloperoxidase"/>
    <property type="match status" value="1"/>
</dbReference>
<feature type="domain" description="Phosphatidic acid phosphatase type 2/haloperoxidase" evidence="2">
    <location>
        <begin position="97"/>
        <end position="205"/>
    </location>
</feature>
<gene>
    <name evidence="3" type="ORF">IDM49_02745</name>
</gene>
<keyword evidence="1" id="KW-0812">Transmembrane</keyword>
<reference evidence="3 4" key="1">
    <citation type="submission" date="2020-09" db="EMBL/GenBank/DDBJ databases">
        <title>Investigation of environmental microbes.</title>
        <authorList>
            <person name="Ou Y."/>
            <person name="Kang Q."/>
        </authorList>
    </citation>
    <scope>NUCLEOTIDE SEQUENCE [LARGE SCALE GENOMIC DNA]</scope>
    <source>
        <strain evidence="3 4">KJZ-14</strain>
    </source>
</reference>
<protein>
    <submittedName>
        <fullName evidence="3">Phosphatase PAP2 family protein</fullName>
    </submittedName>
</protein>
<feature type="transmembrane region" description="Helical" evidence="1">
    <location>
        <begin position="231"/>
        <end position="250"/>
    </location>
</feature>
<dbReference type="Pfam" id="PF01569">
    <property type="entry name" value="PAP2"/>
    <property type="match status" value="1"/>
</dbReference>
<dbReference type="SMART" id="SM00014">
    <property type="entry name" value="acidPPc"/>
    <property type="match status" value="1"/>
</dbReference>
<dbReference type="EMBL" id="CP061539">
    <property type="protein sequence ID" value="QNV38814.1"/>
    <property type="molecule type" value="Genomic_DNA"/>
</dbReference>
<feature type="transmembrane region" description="Helical" evidence="1">
    <location>
        <begin position="100"/>
        <end position="117"/>
    </location>
</feature>